<evidence type="ECO:0000256" key="2">
    <source>
        <dbReference type="ARBA" id="ARBA00023015"/>
    </source>
</evidence>
<dbReference type="Gene3D" id="1.10.1740.10">
    <property type="match status" value="1"/>
</dbReference>
<evidence type="ECO:0000259" key="6">
    <source>
        <dbReference type="Pfam" id="PF08281"/>
    </source>
</evidence>
<dbReference type="GO" id="GO:0003677">
    <property type="term" value="F:DNA binding"/>
    <property type="evidence" value="ECO:0007669"/>
    <property type="project" value="InterPro"/>
</dbReference>
<keyword evidence="3" id="KW-0731">Sigma factor</keyword>
<organism evidence="7 8">
    <name type="scientific">Phocaeicola plebeius</name>
    <dbReference type="NCBI Taxonomy" id="310297"/>
    <lineage>
        <taxon>Bacteria</taxon>
        <taxon>Pseudomonadati</taxon>
        <taxon>Bacteroidota</taxon>
        <taxon>Bacteroidia</taxon>
        <taxon>Bacteroidales</taxon>
        <taxon>Bacteroidaceae</taxon>
        <taxon>Phocaeicola</taxon>
    </lineage>
</organism>
<dbReference type="Pfam" id="PF04542">
    <property type="entry name" value="Sigma70_r2"/>
    <property type="match status" value="1"/>
</dbReference>
<dbReference type="RefSeq" id="WP_118430803.1">
    <property type="nucleotide sequence ID" value="NZ_CATVWJ010000033.1"/>
</dbReference>
<dbReference type="EMBL" id="QRUY01000009">
    <property type="protein sequence ID" value="RGS08637.1"/>
    <property type="molecule type" value="Genomic_DNA"/>
</dbReference>
<dbReference type="PANTHER" id="PTHR43133:SF46">
    <property type="entry name" value="RNA POLYMERASE SIGMA-70 FACTOR ECF SUBFAMILY"/>
    <property type="match status" value="1"/>
</dbReference>
<dbReference type="GO" id="GO:0016987">
    <property type="term" value="F:sigma factor activity"/>
    <property type="evidence" value="ECO:0007669"/>
    <property type="project" value="UniProtKB-KW"/>
</dbReference>
<dbReference type="AlphaFoldDB" id="A0A412H7A6"/>
<sequence length="171" mass="20213">MENMLALSNQSISDAYTQYARSIFLYIYYKVEDEELAHDLVQDTFLRLISYRGKICFHTVKHLLFIIARNLVNDYLRRYYKAQEAASFLYENADSKVCETEPSLYAEELLACEQKAVTQLPAQRRKVYELTRFEENSASDIAVMLNLSQRTVENHLRMGREEVRKYIRQCI</sequence>
<name>A0A412H7A6_9BACT</name>
<feature type="domain" description="RNA polymerase sigma factor 70 region 4 type 2" evidence="6">
    <location>
        <begin position="114"/>
        <end position="161"/>
    </location>
</feature>
<dbReference type="NCBIfam" id="TIGR02937">
    <property type="entry name" value="sigma70-ECF"/>
    <property type="match status" value="1"/>
</dbReference>
<dbReference type="Pfam" id="PF08281">
    <property type="entry name" value="Sigma70_r4_2"/>
    <property type="match status" value="1"/>
</dbReference>
<feature type="domain" description="RNA polymerase sigma-70 region 2" evidence="5">
    <location>
        <begin position="16"/>
        <end position="78"/>
    </location>
</feature>
<evidence type="ECO:0000313" key="7">
    <source>
        <dbReference type="EMBL" id="RGS08637.1"/>
    </source>
</evidence>
<dbReference type="GO" id="GO:0006352">
    <property type="term" value="P:DNA-templated transcription initiation"/>
    <property type="evidence" value="ECO:0007669"/>
    <property type="project" value="InterPro"/>
</dbReference>
<dbReference type="InterPro" id="IPR013249">
    <property type="entry name" value="RNA_pol_sigma70_r4_t2"/>
</dbReference>
<evidence type="ECO:0000259" key="5">
    <source>
        <dbReference type="Pfam" id="PF04542"/>
    </source>
</evidence>
<dbReference type="InterPro" id="IPR007627">
    <property type="entry name" value="RNA_pol_sigma70_r2"/>
</dbReference>
<gene>
    <name evidence="7" type="ORF">DWY14_05525</name>
</gene>
<dbReference type="SUPFAM" id="SSF88946">
    <property type="entry name" value="Sigma2 domain of RNA polymerase sigma factors"/>
    <property type="match status" value="1"/>
</dbReference>
<dbReference type="InterPro" id="IPR036388">
    <property type="entry name" value="WH-like_DNA-bd_sf"/>
</dbReference>
<keyword evidence="4" id="KW-0804">Transcription</keyword>
<accession>A0A412H7A6</accession>
<dbReference type="PANTHER" id="PTHR43133">
    <property type="entry name" value="RNA POLYMERASE ECF-TYPE SIGMA FACTO"/>
    <property type="match status" value="1"/>
</dbReference>
<evidence type="ECO:0000256" key="1">
    <source>
        <dbReference type="ARBA" id="ARBA00010641"/>
    </source>
</evidence>
<dbReference type="Gene3D" id="1.10.10.10">
    <property type="entry name" value="Winged helix-like DNA-binding domain superfamily/Winged helix DNA-binding domain"/>
    <property type="match status" value="1"/>
</dbReference>
<dbReference type="InterPro" id="IPR014284">
    <property type="entry name" value="RNA_pol_sigma-70_dom"/>
</dbReference>
<keyword evidence="2" id="KW-0805">Transcription regulation</keyword>
<evidence type="ECO:0000313" key="8">
    <source>
        <dbReference type="Proteomes" id="UP000285750"/>
    </source>
</evidence>
<comment type="similarity">
    <text evidence="1">Belongs to the sigma-70 factor family. ECF subfamily.</text>
</comment>
<protein>
    <submittedName>
        <fullName evidence="7">RNA polymerase subunit sigma-70</fullName>
    </submittedName>
</protein>
<dbReference type="InterPro" id="IPR013325">
    <property type="entry name" value="RNA_pol_sigma_r2"/>
</dbReference>
<dbReference type="InterPro" id="IPR013324">
    <property type="entry name" value="RNA_pol_sigma_r3/r4-like"/>
</dbReference>
<evidence type="ECO:0000256" key="4">
    <source>
        <dbReference type="ARBA" id="ARBA00023163"/>
    </source>
</evidence>
<proteinExistence type="inferred from homology"/>
<dbReference type="Proteomes" id="UP000285750">
    <property type="component" value="Unassembled WGS sequence"/>
</dbReference>
<evidence type="ECO:0000256" key="3">
    <source>
        <dbReference type="ARBA" id="ARBA00023082"/>
    </source>
</evidence>
<comment type="caution">
    <text evidence="7">The sequence shown here is derived from an EMBL/GenBank/DDBJ whole genome shotgun (WGS) entry which is preliminary data.</text>
</comment>
<reference evidence="7 8" key="1">
    <citation type="submission" date="2018-08" db="EMBL/GenBank/DDBJ databases">
        <title>A genome reference for cultivated species of the human gut microbiota.</title>
        <authorList>
            <person name="Zou Y."/>
            <person name="Xue W."/>
            <person name="Luo G."/>
        </authorList>
    </citation>
    <scope>NUCLEOTIDE SEQUENCE [LARGE SCALE GENOMIC DNA]</scope>
    <source>
        <strain evidence="7 8">AF24-16AC</strain>
    </source>
</reference>
<dbReference type="InterPro" id="IPR039425">
    <property type="entry name" value="RNA_pol_sigma-70-like"/>
</dbReference>
<dbReference type="SUPFAM" id="SSF88659">
    <property type="entry name" value="Sigma3 and sigma4 domains of RNA polymerase sigma factors"/>
    <property type="match status" value="1"/>
</dbReference>